<keyword evidence="3" id="KW-1185">Reference proteome</keyword>
<dbReference type="Pfam" id="PF12986">
    <property type="entry name" value="DUF3870"/>
    <property type="match status" value="1"/>
</dbReference>
<gene>
    <name evidence="2" type="ORF">BET03_08090</name>
</gene>
<dbReference type="Proteomes" id="UP000284177">
    <property type="component" value="Unassembled WGS sequence"/>
</dbReference>
<organism evidence="2 3">
    <name type="scientific">Thermohalobacter berrensis</name>
    <dbReference type="NCBI Taxonomy" id="99594"/>
    <lineage>
        <taxon>Bacteria</taxon>
        <taxon>Bacillati</taxon>
        <taxon>Bacillota</taxon>
        <taxon>Tissierellia</taxon>
        <taxon>Tissierellales</taxon>
        <taxon>Thermohalobacteraceae</taxon>
        <taxon>Thermohalobacter</taxon>
    </lineage>
</organism>
<evidence type="ECO:0000313" key="2">
    <source>
        <dbReference type="EMBL" id="RKD33940.1"/>
    </source>
</evidence>
<evidence type="ECO:0000259" key="1">
    <source>
        <dbReference type="Pfam" id="PF12986"/>
    </source>
</evidence>
<name>A0A419T8Z5_9FIRM</name>
<accession>A0A419T8Z5</accession>
<evidence type="ECO:0000313" key="3">
    <source>
        <dbReference type="Proteomes" id="UP000284177"/>
    </source>
</evidence>
<dbReference type="InterPro" id="IPR024617">
    <property type="entry name" value="DUF3870"/>
</dbReference>
<comment type="caution">
    <text evidence="2">The sequence shown here is derived from an EMBL/GenBank/DDBJ whole genome shotgun (WGS) entry which is preliminary data.</text>
</comment>
<proteinExistence type="predicted"/>
<dbReference type="EMBL" id="MCIB01000003">
    <property type="protein sequence ID" value="RKD33940.1"/>
    <property type="molecule type" value="Genomic_DNA"/>
</dbReference>
<feature type="domain" description="DUF3870" evidence="1">
    <location>
        <begin position="2"/>
        <end position="93"/>
    </location>
</feature>
<sequence length="104" mass="11726">MFISGYAKLPQGITANKLYDVIAIGLLVDKETGKILDADCSLVTRVAQSFVRELLIGESLNNFEKIEDKLKRQYFGSAKKALISACKICNEKYIQIIENRYCDD</sequence>
<protein>
    <recommendedName>
        <fullName evidence="1">DUF3870 domain-containing protein</fullName>
    </recommendedName>
</protein>
<reference evidence="2 3" key="1">
    <citation type="submission" date="2016-08" db="EMBL/GenBank/DDBJ databases">
        <title>Novel Firmicutes and Novel Genomes.</title>
        <authorList>
            <person name="Poppleton D.I."/>
            <person name="Gribaldo S."/>
        </authorList>
    </citation>
    <scope>NUCLEOTIDE SEQUENCE [LARGE SCALE GENOMIC DNA]</scope>
    <source>
        <strain evidence="2 3">CTT3</strain>
    </source>
</reference>
<dbReference type="AlphaFoldDB" id="A0A419T8Z5"/>